<evidence type="ECO:0000256" key="5">
    <source>
        <dbReference type="ARBA" id="ARBA00093280"/>
    </source>
</evidence>
<evidence type="ECO:0000313" key="7">
    <source>
        <dbReference type="EMBL" id="ESO85954.1"/>
    </source>
</evidence>
<comment type="function">
    <text evidence="5">Component of the commander complex that is essential for endosomal recycling of transmembrane cargos; the commander complex is composed of the CCC subcomplex and the retriever subcomplex. Component of the retriever complex, which is a heterotrimeric complex related to retromer cargo-selective complex (CSC) and essential for retromer-independent retrieval and recycling of numerous cargos such as integrin alpha-5/beta-1 (ITGA5:ITGB1). The recruitment of the retriever complex to the endosomal membrane involves CCC and WASH complexes. In the endosomes, drives the retriever and recycling of NxxY-motif-containing cargo proteins by coupling to SNX17, a cargo essential for the homeostatic maintenance of numerous cell surface proteins associated with processes that include cell migration, cell adhesion, nutrient supply and cell signaling.</text>
</comment>
<evidence type="ECO:0000256" key="3">
    <source>
        <dbReference type="ARBA" id="ARBA00022753"/>
    </source>
</evidence>
<sequence length="127" mass="14202">MATVDIRLKKVNKVYREGDMVSGIIIVESRGVLQHQGVTLSMDGNVNLQLSAKSVGMFEAFYNSLKPIPLISYSLEVVKPGKLPNGKTEIPFEVPLKPLAGKVLYETYHGVFVNVQYNIKWYNNVCI</sequence>
<dbReference type="GO" id="GO:0005768">
    <property type="term" value="C:endosome"/>
    <property type="evidence" value="ECO:0007669"/>
    <property type="project" value="UniProtKB-SubCell"/>
</dbReference>
<evidence type="ECO:0000256" key="1">
    <source>
        <dbReference type="ARBA" id="ARBA00004177"/>
    </source>
</evidence>
<keyword evidence="3" id="KW-0967">Endosome</keyword>
<reference evidence="7 8" key="1">
    <citation type="journal article" date="2013" name="Nature">
        <title>Insights into bilaterian evolution from three spiralian genomes.</title>
        <authorList>
            <person name="Simakov O."/>
            <person name="Marletaz F."/>
            <person name="Cho S.J."/>
            <person name="Edsinger-Gonzales E."/>
            <person name="Havlak P."/>
            <person name="Hellsten U."/>
            <person name="Kuo D.H."/>
            <person name="Larsson T."/>
            <person name="Lv J."/>
            <person name="Arendt D."/>
            <person name="Savage R."/>
            <person name="Osoegawa K."/>
            <person name="de Jong P."/>
            <person name="Grimwood J."/>
            <person name="Chapman J.A."/>
            <person name="Shapiro H."/>
            <person name="Aerts A."/>
            <person name="Otillar R.P."/>
            <person name="Terry A.Y."/>
            <person name="Boore J.L."/>
            <person name="Grigoriev I.V."/>
            <person name="Lindberg D.R."/>
            <person name="Seaver E.C."/>
            <person name="Weisblat D.A."/>
            <person name="Putnam N.H."/>
            <person name="Rokhsar D.S."/>
        </authorList>
    </citation>
    <scope>NUCLEOTIDE SEQUENCE [LARGE SCALE GENOMIC DNA]</scope>
</reference>
<organism evidence="7 8">
    <name type="scientific">Lottia gigantea</name>
    <name type="common">Giant owl limpet</name>
    <dbReference type="NCBI Taxonomy" id="225164"/>
    <lineage>
        <taxon>Eukaryota</taxon>
        <taxon>Metazoa</taxon>
        <taxon>Spiralia</taxon>
        <taxon>Lophotrochozoa</taxon>
        <taxon>Mollusca</taxon>
        <taxon>Gastropoda</taxon>
        <taxon>Patellogastropoda</taxon>
        <taxon>Lottioidea</taxon>
        <taxon>Lottiidae</taxon>
        <taxon>Lottia</taxon>
    </lineage>
</organism>
<dbReference type="InterPro" id="IPR028934">
    <property type="entry name" value="Vps26-related"/>
</dbReference>
<dbReference type="KEGG" id="lgi:LOTGIDRAFT_176046"/>
<comment type="subcellular location">
    <subcellularLocation>
        <location evidence="1">Endosome</location>
    </subcellularLocation>
</comment>
<dbReference type="OrthoDB" id="10263384at2759"/>
<dbReference type="CTD" id="20243560"/>
<gene>
    <name evidence="7" type="ORF">LOTGIDRAFT_176046</name>
</gene>
<dbReference type="PANTHER" id="PTHR12233">
    <property type="entry name" value="VACUOLAR PROTEIN SORTING 26 RELATED"/>
    <property type="match status" value="1"/>
</dbReference>
<proteinExistence type="inferred from homology"/>
<dbReference type="Pfam" id="PF03643">
    <property type="entry name" value="Vps26"/>
    <property type="match status" value="1"/>
</dbReference>
<dbReference type="InterPro" id="IPR014752">
    <property type="entry name" value="Arrestin-like_C"/>
</dbReference>
<dbReference type="Proteomes" id="UP000030746">
    <property type="component" value="Unassembled WGS sequence"/>
</dbReference>
<protein>
    <recommendedName>
        <fullName evidence="4">Vacuolar protein sorting-associated protein 26C</fullName>
    </recommendedName>
</protein>
<dbReference type="FunFam" id="2.60.40.640:FF:000009">
    <property type="entry name" value="Down syndrome critical region protein 3"/>
    <property type="match status" value="1"/>
</dbReference>
<comment type="similarity">
    <text evidence="2">Belongs to the VPS26 family.</text>
</comment>
<dbReference type="OMA" id="HEEEIVI"/>
<evidence type="ECO:0000256" key="2">
    <source>
        <dbReference type="ARBA" id="ARBA00009100"/>
    </source>
</evidence>
<dbReference type="EMBL" id="KB203207">
    <property type="protein sequence ID" value="ESO85954.1"/>
    <property type="molecule type" value="Genomic_DNA"/>
</dbReference>
<evidence type="ECO:0000256" key="4">
    <source>
        <dbReference type="ARBA" id="ARBA00067597"/>
    </source>
</evidence>
<dbReference type="GO" id="GO:0006886">
    <property type="term" value="P:intracellular protein transport"/>
    <property type="evidence" value="ECO:0007669"/>
    <property type="project" value="InterPro"/>
</dbReference>
<dbReference type="RefSeq" id="XP_009063355.1">
    <property type="nucleotide sequence ID" value="XM_009065107.1"/>
</dbReference>
<name>V4BAH4_LOTGI</name>
<dbReference type="GeneID" id="20243560"/>
<comment type="subunit">
    <text evidence="6">Component of the commander complex that is essential for endosomal recycling of transmembrane cargos; the commander complex is composed of the CCC subcomplex and the retriever subcomplex. Component of the heterotrimeric retriever complex consisting of VPS26C, VPS29 and VPS35L; within the complex interacts with VPS35L. Interacts with SNX17 (via C-terminus); the interaction is direct and associates SNX17 with the retriever complex. Interacts with SNX31; the interaction is direct.</text>
</comment>
<dbReference type="HOGENOM" id="CLU_1972998_0_0_1"/>
<keyword evidence="8" id="KW-1185">Reference proteome</keyword>
<dbReference type="Gene3D" id="2.60.40.640">
    <property type="match status" value="1"/>
</dbReference>
<accession>V4BAH4</accession>
<evidence type="ECO:0000313" key="8">
    <source>
        <dbReference type="Proteomes" id="UP000030746"/>
    </source>
</evidence>
<dbReference type="AlphaFoldDB" id="V4BAH4"/>
<evidence type="ECO:0000256" key="6">
    <source>
        <dbReference type="ARBA" id="ARBA00093474"/>
    </source>
</evidence>
<dbReference type="STRING" id="225164.V4BAH4"/>